<dbReference type="Proteomes" id="UP001479436">
    <property type="component" value="Unassembled WGS sequence"/>
</dbReference>
<feature type="transmembrane region" description="Helical" evidence="5">
    <location>
        <begin position="263"/>
        <end position="283"/>
    </location>
</feature>
<keyword evidence="4 5" id="KW-0472">Membrane</keyword>
<evidence type="ECO:0000313" key="8">
    <source>
        <dbReference type="Proteomes" id="UP001479436"/>
    </source>
</evidence>
<dbReference type="InterPro" id="IPR002645">
    <property type="entry name" value="STAS_dom"/>
</dbReference>
<evidence type="ECO:0000259" key="6">
    <source>
        <dbReference type="PROSITE" id="PS50801"/>
    </source>
</evidence>
<protein>
    <recommendedName>
        <fullName evidence="6">STAS domain-containing protein</fullName>
    </recommendedName>
</protein>
<feature type="transmembrane region" description="Helical" evidence="5">
    <location>
        <begin position="131"/>
        <end position="153"/>
    </location>
</feature>
<sequence length="670" mass="73440">MMKRFVPIISWLPRYNRKWLLGDIIAGLTVGIMVVPQALAYASLASLPVQYGLYSSFLGVMIYCIFGTSKDVTIGPSAIVSLYVGVALKDLVEKGQDPVAAAVTMAFLSGCFCLILGILRLGIIMDLISSPVTLGFTSGAAITILVSQVPALLGIKNVVVQGPIHTVLKSIFSDLGRTRSEDTIIGFISIAFLMSLKYISDRFGHVHPVIKVLGVGRNAVCVVVFTLTAYIMHVAFGEDRIILVGTIPTGLPKPTLPNLGSGLLGDVMAPSIIGALVAILEHFAAARTYGRQNHYKIDSSQELISLGICNISNSFFSSYLCPGALSRTAVNSQSGVKTPLSGIVTGVIVILSLNFLPPLIYYVPKASLAAIIMTSIYSLIVGYKTFWNLWKIQATDMIASLLAFLLTLFTNIQTGIEVAVAFSLLISLQRIARPNWQMIGPVENMDGVYADRANSEYQTISPPDGIIIFRLSESVSFLNAEYFKGKVLNAAYIETDSSVEVASSWADRVWSDDTEARISRMRNSFKKDMPTTQQMGSKAQLGNDIAEKIQIDEPSYPYLRSVILECSGINHIDSTGIQTLHDLKAQLMEYSGNPLFELHFVGLQPEVLSRLAQSGFTRSPEDPPEEKHRYVHLTVKEALKCADQIPPLYRQQKQHSLEKEDFEEHHIHIV</sequence>
<dbReference type="SUPFAM" id="SSF52091">
    <property type="entry name" value="SpoIIaa-like"/>
    <property type="match status" value="1"/>
</dbReference>
<dbReference type="InterPro" id="IPR001902">
    <property type="entry name" value="SLC26A/SulP_fam"/>
</dbReference>
<dbReference type="EMBL" id="JASJQH010008322">
    <property type="protein sequence ID" value="KAK9693533.1"/>
    <property type="molecule type" value="Genomic_DNA"/>
</dbReference>
<evidence type="ECO:0000256" key="3">
    <source>
        <dbReference type="ARBA" id="ARBA00022989"/>
    </source>
</evidence>
<name>A0ABR2VR03_9FUNG</name>
<evidence type="ECO:0000256" key="1">
    <source>
        <dbReference type="ARBA" id="ARBA00004141"/>
    </source>
</evidence>
<dbReference type="CDD" id="cd07042">
    <property type="entry name" value="STAS_SulP_like_sulfate_transporter"/>
    <property type="match status" value="1"/>
</dbReference>
<keyword evidence="3 5" id="KW-1133">Transmembrane helix</keyword>
<proteinExistence type="predicted"/>
<feature type="transmembrane region" description="Helical" evidence="5">
    <location>
        <begin position="212"/>
        <end position="236"/>
    </location>
</feature>
<accession>A0ABR2VR03</accession>
<dbReference type="PANTHER" id="PTHR11814">
    <property type="entry name" value="SULFATE TRANSPORTER"/>
    <property type="match status" value="1"/>
</dbReference>
<feature type="domain" description="STAS" evidence="6">
    <location>
        <begin position="456"/>
        <end position="642"/>
    </location>
</feature>
<feature type="transmembrane region" description="Helical" evidence="5">
    <location>
        <begin position="340"/>
        <end position="361"/>
    </location>
</feature>
<feature type="transmembrane region" description="Helical" evidence="5">
    <location>
        <begin position="368"/>
        <end position="386"/>
    </location>
</feature>
<feature type="transmembrane region" description="Helical" evidence="5">
    <location>
        <begin position="98"/>
        <end position="119"/>
    </location>
</feature>
<evidence type="ECO:0000256" key="5">
    <source>
        <dbReference type="SAM" id="Phobius"/>
    </source>
</evidence>
<dbReference type="PROSITE" id="PS50801">
    <property type="entry name" value="STAS"/>
    <property type="match status" value="1"/>
</dbReference>
<keyword evidence="2 5" id="KW-0812">Transmembrane</keyword>
<feature type="transmembrane region" description="Helical" evidence="5">
    <location>
        <begin position="48"/>
        <end position="66"/>
    </location>
</feature>
<reference evidence="7 8" key="1">
    <citation type="submission" date="2023-04" db="EMBL/GenBank/DDBJ databases">
        <title>Genome of Basidiobolus ranarum AG-B5.</title>
        <authorList>
            <person name="Stajich J.E."/>
            <person name="Carter-House D."/>
            <person name="Gryganskyi A."/>
        </authorList>
    </citation>
    <scope>NUCLEOTIDE SEQUENCE [LARGE SCALE GENOMIC DNA]</scope>
    <source>
        <strain evidence="7 8">AG-B5</strain>
    </source>
</reference>
<organism evidence="7 8">
    <name type="scientific">Basidiobolus ranarum</name>
    <dbReference type="NCBI Taxonomy" id="34480"/>
    <lineage>
        <taxon>Eukaryota</taxon>
        <taxon>Fungi</taxon>
        <taxon>Fungi incertae sedis</taxon>
        <taxon>Zoopagomycota</taxon>
        <taxon>Entomophthoromycotina</taxon>
        <taxon>Basidiobolomycetes</taxon>
        <taxon>Basidiobolales</taxon>
        <taxon>Basidiobolaceae</taxon>
        <taxon>Basidiobolus</taxon>
    </lineage>
</organism>
<dbReference type="Gene3D" id="3.30.750.24">
    <property type="entry name" value="STAS domain"/>
    <property type="match status" value="1"/>
</dbReference>
<feature type="transmembrane region" description="Helical" evidence="5">
    <location>
        <begin position="73"/>
        <end position="92"/>
    </location>
</feature>
<keyword evidence="8" id="KW-1185">Reference proteome</keyword>
<dbReference type="InterPro" id="IPR036513">
    <property type="entry name" value="STAS_dom_sf"/>
</dbReference>
<dbReference type="InterPro" id="IPR011547">
    <property type="entry name" value="SLC26A/SulP_dom"/>
</dbReference>
<evidence type="ECO:0000313" key="7">
    <source>
        <dbReference type="EMBL" id="KAK9693533.1"/>
    </source>
</evidence>
<feature type="transmembrane region" description="Helical" evidence="5">
    <location>
        <begin position="20"/>
        <end position="42"/>
    </location>
</feature>
<evidence type="ECO:0000256" key="4">
    <source>
        <dbReference type="ARBA" id="ARBA00023136"/>
    </source>
</evidence>
<feature type="transmembrane region" description="Helical" evidence="5">
    <location>
        <begin position="183"/>
        <end position="200"/>
    </location>
</feature>
<dbReference type="Pfam" id="PF01740">
    <property type="entry name" value="STAS"/>
    <property type="match status" value="1"/>
</dbReference>
<dbReference type="NCBIfam" id="TIGR00815">
    <property type="entry name" value="sulP"/>
    <property type="match status" value="1"/>
</dbReference>
<comment type="caution">
    <text evidence="7">The sequence shown here is derived from an EMBL/GenBank/DDBJ whole genome shotgun (WGS) entry which is preliminary data.</text>
</comment>
<comment type="subcellular location">
    <subcellularLocation>
        <location evidence="1">Membrane</location>
        <topology evidence="1">Multi-pass membrane protein</topology>
    </subcellularLocation>
</comment>
<dbReference type="Pfam" id="PF00916">
    <property type="entry name" value="Sulfate_transp"/>
    <property type="match status" value="1"/>
</dbReference>
<gene>
    <name evidence="7" type="ORF">K7432_013886</name>
</gene>
<feature type="transmembrane region" description="Helical" evidence="5">
    <location>
        <begin position="398"/>
        <end position="428"/>
    </location>
</feature>
<evidence type="ECO:0000256" key="2">
    <source>
        <dbReference type="ARBA" id="ARBA00022692"/>
    </source>
</evidence>